<dbReference type="InterPro" id="IPR015018">
    <property type="entry name" value="DUF1905"/>
</dbReference>
<dbReference type="Gene3D" id="2.40.30.100">
    <property type="entry name" value="AF2212/PG0164-like"/>
    <property type="match status" value="1"/>
</dbReference>
<organism evidence="1 2">
    <name type="scientific">Pedococcus ginsenosidimutans</name>
    <dbReference type="NCBI Taxonomy" id="490570"/>
    <lineage>
        <taxon>Bacteria</taxon>
        <taxon>Bacillati</taxon>
        <taxon>Actinomycetota</taxon>
        <taxon>Actinomycetes</taxon>
        <taxon>Micrococcales</taxon>
        <taxon>Intrasporangiaceae</taxon>
        <taxon>Pedococcus</taxon>
    </lineage>
</organism>
<accession>A0ABP8YK53</accession>
<dbReference type="EMBL" id="BAABLO010000012">
    <property type="protein sequence ID" value="GAA4731425.1"/>
    <property type="molecule type" value="Genomic_DNA"/>
</dbReference>
<dbReference type="Proteomes" id="UP001500556">
    <property type="component" value="Unassembled WGS sequence"/>
</dbReference>
<proteinExistence type="predicted"/>
<sequence length="100" mass="11361">MPMGEEVEFTAPLWEWGARDSWYFVTLDEEASALVDERPRPPRGFGSVPVRVSVGTTTWRTSVFPESASGRYVLPVKKAVRRAEHLEEDEPVTVRLEVLD</sequence>
<evidence type="ECO:0000313" key="2">
    <source>
        <dbReference type="Proteomes" id="UP001500556"/>
    </source>
</evidence>
<protein>
    <submittedName>
        <fullName evidence="1">DUF1905 domain-containing protein</fullName>
    </submittedName>
</protein>
<dbReference type="InterPro" id="IPR037079">
    <property type="entry name" value="AF2212/PG0164-like_sf"/>
</dbReference>
<keyword evidence="2" id="KW-1185">Reference proteome</keyword>
<dbReference type="Pfam" id="PF08922">
    <property type="entry name" value="DUF1905"/>
    <property type="match status" value="1"/>
</dbReference>
<name>A0ABP8YK53_9MICO</name>
<dbReference type="SUPFAM" id="SSF141694">
    <property type="entry name" value="AF2212/PG0164-like"/>
    <property type="match status" value="1"/>
</dbReference>
<comment type="caution">
    <text evidence="1">The sequence shown here is derived from an EMBL/GenBank/DDBJ whole genome shotgun (WGS) entry which is preliminary data.</text>
</comment>
<evidence type="ECO:0000313" key="1">
    <source>
        <dbReference type="EMBL" id="GAA4731425.1"/>
    </source>
</evidence>
<reference evidence="2" key="1">
    <citation type="journal article" date="2019" name="Int. J. Syst. Evol. Microbiol.">
        <title>The Global Catalogue of Microorganisms (GCM) 10K type strain sequencing project: providing services to taxonomists for standard genome sequencing and annotation.</title>
        <authorList>
            <consortium name="The Broad Institute Genomics Platform"/>
            <consortium name="The Broad Institute Genome Sequencing Center for Infectious Disease"/>
            <person name="Wu L."/>
            <person name="Ma J."/>
        </authorList>
    </citation>
    <scope>NUCLEOTIDE SEQUENCE [LARGE SCALE GENOMIC DNA]</scope>
    <source>
        <strain evidence="2">JCM 18961</strain>
    </source>
</reference>
<gene>
    <name evidence="1" type="ORF">GCM10025782_33250</name>
</gene>